<organism evidence="2 3">
    <name type="scientific">Candidatus Ozemobacter sibiricus</name>
    <dbReference type="NCBI Taxonomy" id="2268124"/>
    <lineage>
        <taxon>Bacteria</taxon>
        <taxon>Candidatus Ozemobacteria</taxon>
        <taxon>Candidatus Ozemobacterales</taxon>
        <taxon>Candidatus Ozemobacteraceae</taxon>
        <taxon>Candidatus Ozemobacter</taxon>
    </lineage>
</organism>
<dbReference type="AlphaFoldDB" id="A0A367ZS78"/>
<protein>
    <recommendedName>
        <fullName evidence="4">Prepilin-type N-terminal cleavage/methylation domain-containing protein</fullName>
    </recommendedName>
</protein>
<evidence type="ECO:0000256" key="1">
    <source>
        <dbReference type="SAM" id="Phobius"/>
    </source>
</evidence>
<evidence type="ECO:0000313" key="3">
    <source>
        <dbReference type="Proteomes" id="UP000252355"/>
    </source>
</evidence>
<keyword evidence="1" id="KW-0472">Membrane</keyword>
<keyword evidence="1" id="KW-1133">Transmembrane helix</keyword>
<keyword evidence="1" id="KW-0812">Transmembrane</keyword>
<name>A0A367ZS78_9BACT</name>
<accession>A0A367ZS78</accession>
<dbReference type="EMBL" id="QOQW01000004">
    <property type="protein sequence ID" value="RCK80890.1"/>
    <property type="molecule type" value="Genomic_DNA"/>
</dbReference>
<proteinExistence type="predicted"/>
<evidence type="ECO:0008006" key="4">
    <source>
        <dbReference type="Google" id="ProtNLM"/>
    </source>
</evidence>
<gene>
    <name evidence="2" type="ORF">OZSIB_2778</name>
</gene>
<reference evidence="2 3" key="1">
    <citation type="submission" date="2018-05" db="EMBL/GenBank/DDBJ databases">
        <title>A metagenomic window into the 2 km-deep terrestrial subsurface aquifer revealed taxonomically and functionally diverse microbial community comprising novel uncultured bacterial lineages.</title>
        <authorList>
            <person name="Kadnikov V.V."/>
            <person name="Mardanov A.V."/>
            <person name="Beletsky A.V."/>
            <person name="Banks D."/>
            <person name="Pimenov N.V."/>
            <person name="Frank Y.A."/>
            <person name="Karnachuk O.V."/>
            <person name="Ravin N.V."/>
        </authorList>
    </citation>
    <scope>NUCLEOTIDE SEQUENCE [LARGE SCALE GENOMIC DNA]</scope>
    <source>
        <strain evidence="2">BY5</strain>
    </source>
</reference>
<sequence>MRPACLPSPARRPGRPRRAAMTIPELLIVLVLVTIIVFVAYKVFFSQARMVQQSIEFMQVNDNFRKIVMFLGNDIREATRIILPNPIKHEEIGKQDTTAGVVLQLLKQEIDPRVKPAGPLGQVAVLREVIYELENNPNPNAKTIPRYRLIRTEFITDRTGEKQKQRHEIVDSVREFVLFRTIRKPFKPQNVDALKDRLLVPLPSQDSGTGNSLLHLRVTLERTRQQDVGSVYQISMATSFYKRGKEVYPNP</sequence>
<feature type="transmembrane region" description="Helical" evidence="1">
    <location>
        <begin position="21"/>
        <end position="44"/>
    </location>
</feature>
<dbReference type="Proteomes" id="UP000252355">
    <property type="component" value="Unassembled WGS sequence"/>
</dbReference>
<evidence type="ECO:0000313" key="2">
    <source>
        <dbReference type="EMBL" id="RCK80890.1"/>
    </source>
</evidence>
<comment type="caution">
    <text evidence="2">The sequence shown here is derived from an EMBL/GenBank/DDBJ whole genome shotgun (WGS) entry which is preliminary data.</text>
</comment>